<dbReference type="PROSITE" id="PS51375">
    <property type="entry name" value="PPR"/>
    <property type="match status" value="1"/>
</dbReference>
<keyword evidence="1" id="KW-0677">Repeat</keyword>
<dbReference type="InterPro" id="IPR002885">
    <property type="entry name" value="PPR_rpt"/>
</dbReference>
<evidence type="ECO:0000256" key="3">
    <source>
        <dbReference type="SAM" id="Phobius"/>
    </source>
</evidence>
<evidence type="ECO:0000256" key="1">
    <source>
        <dbReference type="ARBA" id="ARBA00022737"/>
    </source>
</evidence>
<reference evidence="4 5" key="1">
    <citation type="journal article" date="2018" name="PLoS Genet.">
        <title>Population sequencing reveals clonal diversity and ancestral inbreeding in the grapevine cultivar Chardonnay.</title>
        <authorList>
            <person name="Roach M.J."/>
            <person name="Johnson D.L."/>
            <person name="Bohlmann J."/>
            <person name="van Vuuren H.J."/>
            <person name="Jones S.J."/>
            <person name="Pretorius I.S."/>
            <person name="Schmidt S.A."/>
            <person name="Borneman A.R."/>
        </authorList>
    </citation>
    <scope>NUCLEOTIDE SEQUENCE [LARGE SCALE GENOMIC DNA]</scope>
    <source>
        <strain evidence="5">cv. Chardonnay</strain>
        <tissue evidence="4">Leaf</tissue>
    </source>
</reference>
<organism evidence="4 5">
    <name type="scientific">Vitis vinifera</name>
    <name type="common">Grape</name>
    <dbReference type="NCBI Taxonomy" id="29760"/>
    <lineage>
        <taxon>Eukaryota</taxon>
        <taxon>Viridiplantae</taxon>
        <taxon>Streptophyta</taxon>
        <taxon>Embryophyta</taxon>
        <taxon>Tracheophyta</taxon>
        <taxon>Spermatophyta</taxon>
        <taxon>Magnoliopsida</taxon>
        <taxon>eudicotyledons</taxon>
        <taxon>Gunneridae</taxon>
        <taxon>Pentapetalae</taxon>
        <taxon>rosids</taxon>
        <taxon>Vitales</taxon>
        <taxon>Vitaceae</taxon>
        <taxon>Viteae</taxon>
        <taxon>Vitis</taxon>
    </lineage>
</organism>
<keyword evidence="3" id="KW-1133">Transmembrane helix</keyword>
<keyword evidence="3" id="KW-0472">Membrane</keyword>
<dbReference type="NCBIfam" id="TIGR00756">
    <property type="entry name" value="PPR"/>
    <property type="match status" value="1"/>
</dbReference>
<gene>
    <name evidence="4" type="primary">VvCHDh000579_2</name>
    <name evidence="4" type="ORF">CK203_081846</name>
</gene>
<dbReference type="Gene3D" id="1.25.40.10">
    <property type="entry name" value="Tetratricopeptide repeat domain"/>
    <property type="match status" value="1"/>
</dbReference>
<dbReference type="Proteomes" id="UP000288805">
    <property type="component" value="Unassembled WGS sequence"/>
</dbReference>
<sequence>MQGKGMKGDSVVYTSLAYAYFKAGKAIAASDMLDEMDKRRLMITLKIYRCFSASYAGDGSILGLFWIM</sequence>
<protein>
    <submittedName>
        <fullName evidence="4">Pentatricopeptide repeat-containing protein</fullName>
    </submittedName>
</protein>
<dbReference type="AlphaFoldDB" id="A0A438EA93"/>
<dbReference type="InterPro" id="IPR011990">
    <property type="entry name" value="TPR-like_helical_dom_sf"/>
</dbReference>
<evidence type="ECO:0000313" key="5">
    <source>
        <dbReference type="Proteomes" id="UP000288805"/>
    </source>
</evidence>
<accession>A0A438EA93</accession>
<feature type="repeat" description="PPR" evidence="2">
    <location>
        <begin position="9"/>
        <end position="43"/>
    </location>
</feature>
<keyword evidence="3" id="KW-0812">Transmembrane</keyword>
<comment type="caution">
    <text evidence="4">The sequence shown here is derived from an EMBL/GenBank/DDBJ whole genome shotgun (WGS) entry which is preliminary data.</text>
</comment>
<feature type="transmembrane region" description="Helical" evidence="3">
    <location>
        <begin position="47"/>
        <end position="67"/>
    </location>
</feature>
<name>A0A438EA93_VITVI</name>
<evidence type="ECO:0000313" key="4">
    <source>
        <dbReference type="EMBL" id="RVW44705.1"/>
    </source>
</evidence>
<evidence type="ECO:0000256" key="2">
    <source>
        <dbReference type="PROSITE-ProRule" id="PRU00708"/>
    </source>
</evidence>
<proteinExistence type="predicted"/>
<dbReference type="EMBL" id="QGNW01001343">
    <property type="protein sequence ID" value="RVW44705.1"/>
    <property type="molecule type" value="Genomic_DNA"/>
</dbReference>